<dbReference type="RefSeq" id="WP_055527504.1">
    <property type="nucleotide sequence ID" value="NZ_CP023695.1"/>
</dbReference>
<evidence type="ECO:0000313" key="3">
    <source>
        <dbReference type="EMBL" id="QEV21935.1"/>
    </source>
</evidence>
<keyword evidence="4" id="KW-1185">Reference proteome</keyword>
<gene>
    <name evidence="3" type="ORF">CP975_34435</name>
</gene>
<dbReference type="InterPro" id="IPR020904">
    <property type="entry name" value="Sc_DH/Rdtase_CS"/>
</dbReference>
<dbReference type="OrthoDB" id="3210335at2"/>
<evidence type="ECO:0000313" key="4">
    <source>
        <dbReference type="Proteomes" id="UP000326553"/>
    </source>
</evidence>
<comment type="similarity">
    <text evidence="1">Belongs to the short-chain dehydrogenases/reductases (SDR) family.</text>
</comment>
<dbReference type="Gene3D" id="3.40.50.720">
    <property type="entry name" value="NAD(P)-binding Rossmann-like Domain"/>
    <property type="match status" value="1"/>
</dbReference>
<sequence length="254" mass="26001">MVPRLIVVTGASAGIGKATAKRFADNNDKVLLIARGRDRLTRAVEEIEASVPGADLEPLALDLSDAASAQTLQHHIKATGLPVNSLLCCAGSVPRSEGGPEGTDVAATLTEWQEAYEANVLTSVIAVEGLLPLMSDGGSVVLYSSVAAYRGSGGTGGYGAAKAALHSYVHTLATRLGPRGISANAIAPGYVAGTELFGDGLPAARETMLVRQTALRRAGEPAEIAELGFYLCSPPGGYVTSQILQINGGSHHGA</sequence>
<dbReference type="PROSITE" id="PS00061">
    <property type="entry name" value="ADH_SHORT"/>
    <property type="match status" value="1"/>
</dbReference>
<reference evidence="3 4" key="1">
    <citation type="submission" date="2017-09" db="EMBL/GenBank/DDBJ databases">
        <authorList>
            <person name="Lee N."/>
            <person name="Cho B.-K."/>
        </authorList>
    </citation>
    <scope>NUCLEOTIDE SEQUENCE [LARGE SCALE GENOMIC DNA]</scope>
    <source>
        <strain evidence="3 4">ATCC 12461</strain>
    </source>
</reference>
<organism evidence="3 4">
    <name type="scientific">Streptomyces alboniger</name>
    <dbReference type="NCBI Taxonomy" id="132473"/>
    <lineage>
        <taxon>Bacteria</taxon>
        <taxon>Bacillati</taxon>
        <taxon>Actinomycetota</taxon>
        <taxon>Actinomycetes</taxon>
        <taxon>Kitasatosporales</taxon>
        <taxon>Streptomycetaceae</taxon>
        <taxon>Streptomyces</taxon>
        <taxon>Streptomyces aurantiacus group</taxon>
    </lineage>
</organism>
<dbReference type="PANTHER" id="PTHR42760">
    <property type="entry name" value="SHORT-CHAIN DEHYDROGENASES/REDUCTASES FAMILY MEMBER"/>
    <property type="match status" value="1"/>
</dbReference>
<accession>A0A5J6HZA8</accession>
<proteinExistence type="inferred from homology"/>
<name>A0A5J6HZA8_STRAD</name>
<dbReference type="EMBL" id="CP023695">
    <property type="protein sequence ID" value="QEV21935.1"/>
    <property type="molecule type" value="Genomic_DNA"/>
</dbReference>
<dbReference type="PRINTS" id="PR00081">
    <property type="entry name" value="GDHRDH"/>
</dbReference>
<dbReference type="CDD" id="cd05233">
    <property type="entry name" value="SDR_c"/>
    <property type="match status" value="1"/>
</dbReference>
<feature type="domain" description="Ketoreductase" evidence="2">
    <location>
        <begin position="4"/>
        <end position="194"/>
    </location>
</feature>
<dbReference type="InterPro" id="IPR002347">
    <property type="entry name" value="SDR_fam"/>
</dbReference>
<dbReference type="AlphaFoldDB" id="A0A5J6HZA8"/>
<evidence type="ECO:0000256" key="1">
    <source>
        <dbReference type="ARBA" id="ARBA00006484"/>
    </source>
</evidence>
<dbReference type="GO" id="GO:0016616">
    <property type="term" value="F:oxidoreductase activity, acting on the CH-OH group of donors, NAD or NADP as acceptor"/>
    <property type="evidence" value="ECO:0007669"/>
    <property type="project" value="TreeGrafter"/>
</dbReference>
<dbReference type="InterPro" id="IPR057326">
    <property type="entry name" value="KR_dom"/>
</dbReference>
<dbReference type="Pfam" id="PF13561">
    <property type="entry name" value="adh_short_C2"/>
    <property type="match status" value="1"/>
</dbReference>
<dbReference type="SUPFAM" id="SSF51735">
    <property type="entry name" value="NAD(P)-binding Rossmann-fold domains"/>
    <property type="match status" value="1"/>
</dbReference>
<dbReference type="Proteomes" id="UP000326553">
    <property type="component" value="Chromosome"/>
</dbReference>
<evidence type="ECO:0000259" key="2">
    <source>
        <dbReference type="SMART" id="SM00822"/>
    </source>
</evidence>
<dbReference type="PANTHER" id="PTHR42760:SF78">
    <property type="entry name" value="3-OXOACYL-[ACYL-CARRIER-PROTEIN] REDUCTASE [NADH]"/>
    <property type="match status" value="1"/>
</dbReference>
<protein>
    <submittedName>
        <fullName evidence="3">SDR family oxidoreductase</fullName>
    </submittedName>
</protein>
<dbReference type="SMART" id="SM00822">
    <property type="entry name" value="PKS_KR"/>
    <property type="match status" value="1"/>
</dbReference>
<dbReference type="InterPro" id="IPR036291">
    <property type="entry name" value="NAD(P)-bd_dom_sf"/>
</dbReference>
<dbReference type="KEGG" id="salw:CP975_34435"/>